<sequence length="117" mass="12510">MERLLLAAVGTLLIATTTTPPVLANKTAANSNLNITQNQVQKKITPFNLVSLAYQGKFKTQGVAGYSSLITAILFDEISGKDLVQIGIDTGRLSAQTINDSSYISSVDSQLKKLPKN</sequence>
<keyword evidence="2" id="KW-1185">Reference proteome</keyword>
<protein>
    <submittedName>
        <fullName evidence="1">Uncharacterized protein</fullName>
    </submittedName>
</protein>
<reference evidence="1 2" key="1">
    <citation type="submission" date="2017-06" db="EMBL/GenBank/DDBJ databases">
        <title>Genome sequencing of cyanobaciteial culture collection at National Institute for Environmental Studies (NIES).</title>
        <authorList>
            <person name="Hirose Y."/>
            <person name="Shimura Y."/>
            <person name="Fujisawa T."/>
            <person name="Nakamura Y."/>
            <person name="Kawachi M."/>
        </authorList>
    </citation>
    <scope>NUCLEOTIDE SEQUENCE [LARGE SCALE GENOMIC DNA]</scope>
    <source>
        <strain evidence="1 2">NIES-267</strain>
    </source>
</reference>
<evidence type="ECO:0000313" key="2">
    <source>
        <dbReference type="Proteomes" id="UP000218418"/>
    </source>
</evidence>
<organism evidence="1 2">
    <name type="scientific">Calothrix parasitica NIES-267</name>
    <dbReference type="NCBI Taxonomy" id="1973488"/>
    <lineage>
        <taxon>Bacteria</taxon>
        <taxon>Bacillati</taxon>
        <taxon>Cyanobacteriota</taxon>
        <taxon>Cyanophyceae</taxon>
        <taxon>Nostocales</taxon>
        <taxon>Calotrichaceae</taxon>
        <taxon>Calothrix</taxon>
    </lineage>
</organism>
<name>A0A1Z4LM83_9CYAN</name>
<accession>A0A1Z4LM83</accession>
<dbReference type="OrthoDB" id="514474at2"/>
<dbReference type="Proteomes" id="UP000218418">
    <property type="component" value="Chromosome"/>
</dbReference>
<dbReference type="EMBL" id="AP018227">
    <property type="protein sequence ID" value="BAY82342.1"/>
    <property type="molecule type" value="Genomic_DNA"/>
</dbReference>
<gene>
    <name evidence="1" type="ORF">NIES267_18210</name>
</gene>
<dbReference type="AlphaFoldDB" id="A0A1Z4LM83"/>
<proteinExistence type="predicted"/>
<evidence type="ECO:0000313" key="1">
    <source>
        <dbReference type="EMBL" id="BAY82342.1"/>
    </source>
</evidence>